<organism evidence="1 2">
    <name type="scientific">Russula earlei</name>
    <dbReference type="NCBI Taxonomy" id="71964"/>
    <lineage>
        <taxon>Eukaryota</taxon>
        <taxon>Fungi</taxon>
        <taxon>Dikarya</taxon>
        <taxon>Basidiomycota</taxon>
        <taxon>Agaricomycotina</taxon>
        <taxon>Agaricomycetes</taxon>
        <taxon>Russulales</taxon>
        <taxon>Russulaceae</taxon>
        <taxon>Russula</taxon>
    </lineage>
</organism>
<dbReference type="Proteomes" id="UP001207468">
    <property type="component" value="Unassembled WGS sequence"/>
</dbReference>
<name>A0ACC0UES8_9AGAM</name>
<comment type="caution">
    <text evidence="1">The sequence shown here is derived from an EMBL/GenBank/DDBJ whole genome shotgun (WGS) entry which is preliminary data.</text>
</comment>
<keyword evidence="2" id="KW-1185">Reference proteome</keyword>
<protein>
    <submittedName>
        <fullName evidence="1">Uncharacterized protein</fullName>
    </submittedName>
</protein>
<reference evidence="1" key="1">
    <citation type="submission" date="2021-03" db="EMBL/GenBank/DDBJ databases">
        <title>Evolutionary priming and transition to the ectomycorrhizal habit in an iconic lineage of mushroom-forming fungi: is preadaptation a requirement?</title>
        <authorList>
            <consortium name="DOE Joint Genome Institute"/>
            <person name="Looney B.P."/>
            <person name="Miyauchi S."/>
            <person name="Morin E."/>
            <person name="Drula E."/>
            <person name="Courty P.E."/>
            <person name="Chicoki N."/>
            <person name="Fauchery L."/>
            <person name="Kohler A."/>
            <person name="Kuo A."/>
            <person name="LaButti K."/>
            <person name="Pangilinan J."/>
            <person name="Lipzen A."/>
            <person name="Riley R."/>
            <person name="Andreopoulos W."/>
            <person name="He G."/>
            <person name="Johnson J."/>
            <person name="Barry K.W."/>
            <person name="Grigoriev I.V."/>
            <person name="Nagy L."/>
            <person name="Hibbett D."/>
            <person name="Henrissat B."/>
            <person name="Matheny P.B."/>
            <person name="Labbe J."/>
            <person name="Martin A.F."/>
        </authorList>
    </citation>
    <scope>NUCLEOTIDE SEQUENCE</scope>
    <source>
        <strain evidence="1">BPL698</strain>
    </source>
</reference>
<gene>
    <name evidence="1" type="ORF">F5148DRAFT_1345175</name>
</gene>
<dbReference type="EMBL" id="JAGFNK010000060">
    <property type="protein sequence ID" value="KAI9509607.1"/>
    <property type="molecule type" value="Genomic_DNA"/>
</dbReference>
<evidence type="ECO:0000313" key="2">
    <source>
        <dbReference type="Proteomes" id="UP001207468"/>
    </source>
</evidence>
<evidence type="ECO:0000313" key="1">
    <source>
        <dbReference type="EMBL" id="KAI9509607.1"/>
    </source>
</evidence>
<accession>A0ACC0UES8</accession>
<sequence length="231" mass="25763">MPTLPPQATIKKRMVLSLHPPLRGLGWHTCTAMAPAVAGVERGYRAPASPMPPRRPFSSSSLARAIIPVRLLLTRLYWPLSRGVANLQNKIKQNKKKEDGLNARHVTCGTLWHTPARALTAAHTTHRSDQDRSPSSFYRDRKKEAGENHFAKGTSSISPALGRAVPKFGATVLSAGTGRWQHTISGALIRSASVTNSLLVLRYTIHYFSSKTLWYYMRYPKFEWETSEQSS</sequence>
<proteinExistence type="predicted"/>